<evidence type="ECO:0000313" key="5">
    <source>
        <dbReference type="Proteomes" id="UP000517916"/>
    </source>
</evidence>
<evidence type="ECO:0000256" key="2">
    <source>
        <dbReference type="ARBA" id="ARBA00022553"/>
    </source>
</evidence>
<dbReference type="Pfam" id="PF00550">
    <property type="entry name" value="PP-binding"/>
    <property type="match status" value="1"/>
</dbReference>
<gene>
    <name evidence="4" type="ORF">BC739_003639</name>
</gene>
<keyword evidence="5" id="KW-1185">Reference proteome</keyword>
<dbReference type="Gene3D" id="1.10.1200.10">
    <property type="entry name" value="ACP-like"/>
    <property type="match status" value="1"/>
</dbReference>
<proteinExistence type="predicted"/>
<reference evidence="4 5" key="1">
    <citation type="submission" date="2020-08" db="EMBL/GenBank/DDBJ databases">
        <title>Genomic Encyclopedia of Archaeal and Bacterial Type Strains, Phase II (KMG-II): from individual species to whole genera.</title>
        <authorList>
            <person name="Goeker M."/>
        </authorList>
    </citation>
    <scope>NUCLEOTIDE SEQUENCE [LARGE SCALE GENOMIC DNA]</scope>
    <source>
        <strain evidence="4 5">DSM 43850</strain>
    </source>
</reference>
<sequence>MTCTDLVAIIRECAGDSDTADLDGDILDVSFEELGYDSLAMLETAGQTQRRYGITLDDDVVVEAKTPREFLDLVNGKLVAAA</sequence>
<evidence type="ECO:0000256" key="1">
    <source>
        <dbReference type="ARBA" id="ARBA00022450"/>
    </source>
</evidence>
<dbReference type="SUPFAM" id="SSF47336">
    <property type="entry name" value="ACP-like"/>
    <property type="match status" value="1"/>
</dbReference>
<name>A0ABR6BHS6_9PSEU</name>
<keyword evidence="1" id="KW-0596">Phosphopantetheine</keyword>
<dbReference type="SMART" id="SM00823">
    <property type="entry name" value="PKS_PP"/>
    <property type="match status" value="1"/>
</dbReference>
<dbReference type="InterPro" id="IPR009081">
    <property type="entry name" value="PP-bd_ACP"/>
</dbReference>
<organism evidence="4 5">
    <name type="scientific">Kutzneria viridogrisea</name>
    <dbReference type="NCBI Taxonomy" id="47990"/>
    <lineage>
        <taxon>Bacteria</taxon>
        <taxon>Bacillati</taxon>
        <taxon>Actinomycetota</taxon>
        <taxon>Actinomycetes</taxon>
        <taxon>Pseudonocardiales</taxon>
        <taxon>Pseudonocardiaceae</taxon>
        <taxon>Kutzneria</taxon>
    </lineage>
</organism>
<evidence type="ECO:0000259" key="3">
    <source>
        <dbReference type="PROSITE" id="PS50075"/>
    </source>
</evidence>
<dbReference type="InterPro" id="IPR020806">
    <property type="entry name" value="PKS_PP-bd"/>
</dbReference>
<feature type="domain" description="Carrier" evidence="3">
    <location>
        <begin position="1"/>
        <end position="78"/>
    </location>
</feature>
<dbReference type="PROSITE" id="PS50075">
    <property type="entry name" value="CARRIER"/>
    <property type="match status" value="1"/>
</dbReference>
<dbReference type="Proteomes" id="UP000517916">
    <property type="component" value="Unassembled WGS sequence"/>
</dbReference>
<keyword evidence="2" id="KW-0597">Phosphoprotein</keyword>
<dbReference type="EMBL" id="JACJID010000002">
    <property type="protein sequence ID" value="MBA8926440.1"/>
    <property type="molecule type" value="Genomic_DNA"/>
</dbReference>
<accession>A0ABR6BHS6</accession>
<comment type="caution">
    <text evidence="4">The sequence shown here is derived from an EMBL/GenBank/DDBJ whole genome shotgun (WGS) entry which is preliminary data.</text>
</comment>
<dbReference type="InterPro" id="IPR036736">
    <property type="entry name" value="ACP-like_sf"/>
</dbReference>
<evidence type="ECO:0000313" key="4">
    <source>
        <dbReference type="EMBL" id="MBA8926440.1"/>
    </source>
</evidence>
<protein>
    <submittedName>
        <fullName evidence="4">Act minimal PKS acyl carrier protein</fullName>
    </submittedName>
</protein>
<dbReference type="RefSeq" id="WP_236650109.1">
    <property type="nucleotide sequence ID" value="NZ_BAAABQ010000009.1"/>
</dbReference>